<evidence type="ECO:0000256" key="1">
    <source>
        <dbReference type="SAM" id="MobiDB-lite"/>
    </source>
</evidence>
<name>A0A6J4VRC8_9BACT</name>
<dbReference type="AlphaFoldDB" id="A0A6J4VRC8"/>
<feature type="compositionally biased region" description="Basic and acidic residues" evidence="1">
    <location>
        <begin position="91"/>
        <end position="101"/>
    </location>
</feature>
<gene>
    <name evidence="2" type="ORF">AVDCRST_MAG18-3784</name>
</gene>
<protein>
    <submittedName>
        <fullName evidence="2">Uncharacterized protein</fullName>
    </submittedName>
</protein>
<feature type="compositionally biased region" description="Basic and acidic residues" evidence="1">
    <location>
        <begin position="200"/>
        <end position="210"/>
    </location>
</feature>
<feature type="region of interest" description="Disordered" evidence="1">
    <location>
        <begin position="1"/>
        <end position="278"/>
    </location>
</feature>
<reference evidence="2" key="1">
    <citation type="submission" date="2020-02" db="EMBL/GenBank/DDBJ databases">
        <authorList>
            <person name="Meier V. D."/>
        </authorList>
    </citation>
    <scope>NUCLEOTIDE SEQUENCE</scope>
    <source>
        <strain evidence="2">AVDCRST_MAG18</strain>
    </source>
</reference>
<organism evidence="2">
    <name type="scientific">uncultured Thermomicrobiales bacterium</name>
    <dbReference type="NCBI Taxonomy" id="1645740"/>
    <lineage>
        <taxon>Bacteria</taxon>
        <taxon>Pseudomonadati</taxon>
        <taxon>Thermomicrobiota</taxon>
        <taxon>Thermomicrobia</taxon>
        <taxon>Thermomicrobiales</taxon>
        <taxon>environmental samples</taxon>
    </lineage>
</organism>
<feature type="compositionally biased region" description="Gly residues" evidence="1">
    <location>
        <begin position="261"/>
        <end position="272"/>
    </location>
</feature>
<accession>A0A6J4VRC8</accession>
<feature type="compositionally biased region" description="Basic residues" evidence="1">
    <location>
        <begin position="65"/>
        <end position="90"/>
    </location>
</feature>
<dbReference type="EMBL" id="CADCWN010000299">
    <property type="protein sequence ID" value="CAA9585615.1"/>
    <property type="molecule type" value="Genomic_DNA"/>
</dbReference>
<feature type="compositionally biased region" description="Basic and acidic residues" evidence="1">
    <location>
        <begin position="115"/>
        <end position="129"/>
    </location>
</feature>
<feature type="compositionally biased region" description="Gly residues" evidence="1">
    <location>
        <begin position="22"/>
        <end position="37"/>
    </location>
</feature>
<feature type="compositionally biased region" description="Low complexity" evidence="1">
    <location>
        <begin position="235"/>
        <end position="246"/>
    </location>
</feature>
<sequence length="278" mass="29721">GDPSPYIGGERAVRPRRPRCGHPGGGPRRRQGPGGAHACGPRPGDRIPHRRSRGNAGTRPPCRPAPRRARPRRRRRAGRPRPHPRGRGRLHRDGARPDRGILPRRGGAHRARRAGRPDRLSPRRRDDHALRRRVLRRGLDAPQLDEHRRQGGPLPRGVPGRAPRRSARAARDHGRPGTADPLPGALGARPRHQLPGVARGDARAAGRDRLPGTGLGGCDGGVPRVLPGAAGGPRPGRVAAGRAAPAARRRLRPDVRQPGAQPGGGPYRGDPGGLRAPL</sequence>
<feature type="non-terminal residue" evidence="2">
    <location>
        <position position="1"/>
    </location>
</feature>
<evidence type="ECO:0000313" key="2">
    <source>
        <dbReference type="EMBL" id="CAA9585615.1"/>
    </source>
</evidence>
<feature type="non-terminal residue" evidence="2">
    <location>
        <position position="278"/>
    </location>
</feature>
<feature type="compositionally biased region" description="Low complexity" evidence="1">
    <location>
        <begin position="151"/>
        <end position="161"/>
    </location>
</feature>
<proteinExistence type="predicted"/>